<evidence type="ECO:0000256" key="2">
    <source>
        <dbReference type="ARBA" id="ARBA00012980"/>
    </source>
</evidence>
<comment type="similarity">
    <text evidence="1 12">Belongs to the thymidylate kinase family.</text>
</comment>
<organism evidence="14 15">
    <name type="scientific">Alkalidesulfovibrio alkalitolerans DSM 16529</name>
    <dbReference type="NCBI Taxonomy" id="1121439"/>
    <lineage>
        <taxon>Bacteria</taxon>
        <taxon>Pseudomonadati</taxon>
        <taxon>Thermodesulfobacteriota</taxon>
        <taxon>Desulfovibrionia</taxon>
        <taxon>Desulfovibrionales</taxon>
        <taxon>Desulfovibrionaceae</taxon>
        <taxon>Alkalidesulfovibrio</taxon>
    </lineage>
</organism>
<keyword evidence="4 12" id="KW-0808">Transferase</keyword>
<keyword evidence="7 12" id="KW-0418">Kinase</keyword>
<evidence type="ECO:0000256" key="12">
    <source>
        <dbReference type="HAMAP-Rule" id="MF_00165"/>
    </source>
</evidence>
<comment type="catalytic activity">
    <reaction evidence="10 12">
        <text>dTMP + ATP = dTDP + ADP</text>
        <dbReference type="Rhea" id="RHEA:13517"/>
        <dbReference type="ChEBI" id="CHEBI:30616"/>
        <dbReference type="ChEBI" id="CHEBI:58369"/>
        <dbReference type="ChEBI" id="CHEBI:63528"/>
        <dbReference type="ChEBI" id="CHEBI:456216"/>
        <dbReference type="EC" id="2.7.4.9"/>
    </reaction>
</comment>
<keyword evidence="15" id="KW-1185">Reference proteome</keyword>
<reference evidence="14 15" key="1">
    <citation type="journal article" date="2013" name="Genome Announc.">
        <title>Draft genome sequences for three mercury-methylating, sulfate-reducing bacteria.</title>
        <authorList>
            <person name="Brown S.D."/>
            <person name="Hurt R.A.Jr."/>
            <person name="Gilmour C.C."/>
            <person name="Elias D.A."/>
        </authorList>
    </citation>
    <scope>NUCLEOTIDE SEQUENCE [LARGE SCALE GENOMIC DNA]</scope>
    <source>
        <strain evidence="14 15">DSM 16529</strain>
    </source>
</reference>
<dbReference type="GO" id="GO:0004798">
    <property type="term" value="F:dTMP kinase activity"/>
    <property type="evidence" value="ECO:0007669"/>
    <property type="project" value="UniProtKB-UniRule"/>
</dbReference>
<dbReference type="GO" id="GO:0006227">
    <property type="term" value="P:dUDP biosynthetic process"/>
    <property type="evidence" value="ECO:0007669"/>
    <property type="project" value="TreeGrafter"/>
</dbReference>
<feature type="domain" description="Thymidylate kinase-like" evidence="13">
    <location>
        <begin position="5"/>
        <end position="200"/>
    </location>
</feature>
<keyword evidence="6 12" id="KW-0547">Nucleotide-binding</keyword>
<dbReference type="RefSeq" id="WP_020885646.1">
    <property type="nucleotide sequence ID" value="NZ_ATHI01000001.1"/>
</dbReference>
<dbReference type="CDD" id="cd01672">
    <property type="entry name" value="TMPK"/>
    <property type="match status" value="1"/>
</dbReference>
<dbReference type="Proteomes" id="UP000014975">
    <property type="component" value="Unassembled WGS sequence"/>
</dbReference>
<dbReference type="SUPFAM" id="SSF52540">
    <property type="entry name" value="P-loop containing nucleoside triphosphate hydrolases"/>
    <property type="match status" value="1"/>
</dbReference>
<feature type="binding site" evidence="12">
    <location>
        <begin position="7"/>
        <end position="14"/>
    </location>
    <ligand>
        <name>ATP</name>
        <dbReference type="ChEBI" id="CHEBI:30616"/>
    </ligand>
</feature>
<sequence>MFVTFEGIEGTGKSTQIGLLDAWLREQGRATEITREPGGSRLGRELRRILLSMESSDLTGQAELFLYLADRAQHVATVIRPALLAGHDVLSDRFADSTVVYQGYGRGLDPKTLHGLNEVAVDGLWPDLTILLDIEPEEGLRRALARNIAEGTHASEGRFEAEHMEFHARVREGYLTWAALHPERFRVVDASASPEVVHARVRELVAAALDEKEQPGLRM</sequence>
<name>S7TG94_9BACT</name>
<dbReference type="PROSITE" id="PS01331">
    <property type="entry name" value="THYMIDYLATE_KINASE"/>
    <property type="match status" value="1"/>
</dbReference>
<dbReference type="InterPro" id="IPR018095">
    <property type="entry name" value="Thymidylate_kin_CS"/>
</dbReference>
<evidence type="ECO:0000259" key="13">
    <source>
        <dbReference type="Pfam" id="PF02223"/>
    </source>
</evidence>
<evidence type="ECO:0000313" key="15">
    <source>
        <dbReference type="Proteomes" id="UP000014975"/>
    </source>
</evidence>
<dbReference type="GO" id="GO:0005524">
    <property type="term" value="F:ATP binding"/>
    <property type="evidence" value="ECO:0007669"/>
    <property type="project" value="UniProtKB-UniRule"/>
</dbReference>
<evidence type="ECO:0000256" key="4">
    <source>
        <dbReference type="ARBA" id="ARBA00022679"/>
    </source>
</evidence>
<keyword evidence="5 12" id="KW-0545">Nucleotide biosynthesis</keyword>
<gene>
    <name evidence="12" type="primary">tmk</name>
    <name evidence="14" type="ORF">dsat_1760</name>
</gene>
<dbReference type="PANTHER" id="PTHR10344:SF4">
    <property type="entry name" value="UMP-CMP KINASE 2, MITOCHONDRIAL"/>
    <property type="match status" value="1"/>
</dbReference>
<evidence type="ECO:0000256" key="9">
    <source>
        <dbReference type="ARBA" id="ARBA00029962"/>
    </source>
</evidence>
<dbReference type="InterPro" id="IPR027417">
    <property type="entry name" value="P-loop_NTPase"/>
</dbReference>
<dbReference type="InterPro" id="IPR039430">
    <property type="entry name" value="Thymidylate_kin-like_dom"/>
</dbReference>
<evidence type="ECO:0000256" key="7">
    <source>
        <dbReference type="ARBA" id="ARBA00022777"/>
    </source>
</evidence>
<dbReference type="GO" id="GO:0006235">
    <property type="term" value="P:dTTP biosynthetic process"/>
    <property type="evidence" value="ECO:0007669"/>
    <property type="project" value="UniProtKB-UniRule"/>
</dbReference>
<dbReference type="NCBIfam" id="TIGR00041">
    <property type="entry name" value="DTMP_kinase"/>
    <property type="match status" value="1"/>
</dbReference>
<proteinExistence type="inferred from homology"/>
<dbReference type="Gene3D" id="3.40.50.300">
    <property type="entry name" value="P-loop containing nucleotide triphosphate hydrolases"/>
    <property type="match status" value="1"/>
</dbReference>
<dbReference type="eggNOG" id="COG0125">
    <property type="taxonomic scope" value="Bacteria"/>
</dbReference>
<evidence type="ECO:0000256" key="5">
    <source>
        <dbReference type="ARBA" id="ARBA00022727"/>
    </source>
</evidence>
<protein>
    <recommendedName>
        <fullName evidence="3 12">Thymidylate kinase</fullName>
        <ecNumber evidence="2 12">2.7.4.9</ecNumber>
    </recommendedName>
    <alternativeName>
        <fullName evidence="9 12">dTMP kinase</fullName>
    </alternativeName>
</protein>
<dbReference type="Pfam" id="PF02223">
    <property type="entry name" value="Thymidylate_kin"/>
    <property type="match status" value="1"/>
</dbReference>
<dbReference type="AlphaFoldDB" id="S7TG94"/>
<dbReference type="InterPro" id="IPR018094">
    <property type="entry name" value="Thymidylate_kinase"/>
</dbReference>
<dbReference type="STRING" id="1121439.dsat_1760"/>
<comment type="caution">
    <text evidence="14">The sequence shown here is derived from an EMBL/GenBank/DDBJ whole genome shotgun (WGS) entry which is preliminary data.</text>
</comment>
<evidence type="ECO:0000256" key="10">
    <source>
        <dbReference type="ARBA" id="ARBA00048743"/>
    </source>
</evidence>
<dbReference type="EMBL" id="ATHI01000001">
    <property type="protein sequence ID" value="EPR36232.1"/>
    <property type="molecule type" value="Genomic_DNA"/>
</dbReference>
<keyword evidence="8 12" id="KW-0067">ATP-binding</keyword>
<dbReference type="EC" id="2.7.4.9" evidence="2 12"/>
<dbReference type="HAMAP" id="MF_00165">
    <property type="entry name" value="Thymidylate_kinase"/>
    <property type="match status" value="1"/>
</dbReference>
<dbReference type="GO" id="GO:0006233">
    <property type="term" value="P:dTDP biosynthetic process"/>
    <property type="evidence" value="ECO:0007669"/>
    <property type="project" value="InterPro"/>
</dbReference>
<dbReference type="FunFam" id="3.40.50.300:FF:000225">
    <property type="entry name" value="Thymidylate kinase"/>
    <property type="match status" value="1"/>
</dbReference>
<evidence type="ECO:0000256" key="6">
    <source>
        <dbReference type="ARBA" id="ARBA00022741"/>
    </source>
</evidence>
<evidence type="ECO:0000313" key="14">
    <source>
        <dbReference type="EMBL" id="EPR36232.1"/>
    </source>
</evidence>
<evidence type="ECO:0000256" key="11">
    <source>
        <dbReference type="ARBA" id="ARBA00057735"/>
    </source>
</evidence>
<evidence type="ECO:0000256" key="1">
    <source>
        <dbReference type="ARBA" id="ARBA00009776"/>
    </source>
</evidence>
<comment type="function">
    <text evidence="11 12">Phosphorylation of dTMP to form dTDP in both de novo and salvage pathways of dTTP synthesis.</text>
</comment>
<dbReference type="GO" id="GO:0005829">
    <property type="term" value="C:cytosol"/>
    <property type="evidence" value="ECO:0007669"/>
    <property type="project" value="TreeGrafter"/>
</dbReference>
<dbReference type="PATRIC" id="fig|1121439.3.peg.144"/>
<dbReference type="OrthoDB" id="9774907at2"/>
<evidence type="ECO:0000256" key="8">
    <source>
        <dbReference type="ARBA" id="ARBA00022840"/>
    </source>
</evidence>
<evidence type="ECO:0000256" key="3">
    <source>
        <dbReference type="ARBA" id="ARBA00017144"/>
    </source>
</evidence>
<accession>S7TG94</accession>
<dbReference type="PANTHER" id="PTHR10344">
    <property type="entry name" value="THYMIDYLATE KINASE"/>
    <property type="match status" value="1"/>
</dbReference>